<proteinExistence type="predicted"/>
<feature type="compositionally biased region" description="Low complexity" evidence="1">
    <location>
        <begin position="481"/>
        <end position="494"/>
    </location>
</feature>
<gene>
    <name evidence="2" type="ORF">STIAU_4437</name>
</gene>
<dbReference type="Proteomes" id="UP000032702">
    <property type="component" value="Unassembled WGS sequence"/>
</dbReference>
<evidence type="ECO:0000256" key="1">
    <source>
        <dbReference type="SAM" id="MobiDB-lite"/>
    </source>
</evidence>
<sequence length="548" mass="59096">MSESFRQEQGQGLSITPHVVGTWKGSQDAAGLDVQVAVDGGKAQLVRLHINHLHAPHADLSLEGFPVGEQLRGDRVLKGLLGTQGRGAQQPLERGVFHREAQRHVAPRQPVQRLNHRGGLFFIQEVGEDTQQAAPVEPQVQLLEEGQVVHVREARGGGVERVSHLPVLPAPGHGRQVGFHPIREECQPHPVPIAHRDEGQEERRVHRVVQLRQLAHPGGHGAARVHANEDGLGALGLHHPGDGLAAPGGGFPVHVPHRVSLGVVPQAGELAALAVPAEPAQAQVHPVQRGARQQQTAGAAHVREDGDASLRREGSLMENQSQRTPHPHVHVPEAELAALGGHHPVHPARLAFRGEVQRCLLGRGGEALGHVILHAHPHGAARAVDEPHLHPVGDPHRELRGQLPVHLQAHAARQDGIQHGQHRHQHVQRQHKAAQARKEPRRHHGQGQQGQQRPQARGGNHRGTSTDCTTSRRTSEGVAPSSSASGDRSSRCLSTGPARKRTSSGVTKCRPRRAASALAARSRCTPARGPAPRRMRSEVRVADTSLRM</sequence>
<evidence type="ECO:0000313" key="3">
    <source>
        <dbReference type="Proteomes" id="UP000032702"/>
    </source>
</evidence>
<feature type="compositionally biased region" description="Basic residues" evidence="1">
    <location>
        <begin position="420"/>
        <end position="445"/>
    </location>
</feature>
<evidence type="ECO:0000313" key="2">
    <source>
        <dbReference type="EMBL" id="EAU64981.1"/>
    </source>
</evidence>
<organism evidence="2 3">
    <name type="scientific">Stigmatella aurantiaca (strain DW4/3-1)</name>
    <dbReference type="NCBI Taxonomy" id="378806"/>
    <lineage>
        <taxon>Bacteria</taxon>
        <taxon>Pseudomonadati</taxon>
        <taxon>Myxococcota</taxon>
        <taxon>Myxococcia</taxon>
        <taxon>Myxococcales</taxon>
        <taxon>Cystobacterineae</taxon>
        <taxon>Archangiaceae</taxon>
        <taxon>Stigmatella</taxon>
    </lineage>
</organism>
<dbReference type="AlphaFoldDB" id="Q08WU6"/>
<protein>
    <submittedName>
        <fullName evidence="2">Uncharacterized protein</fullName>
    </submittedName>
</protein>
<reference evidence="2 3" key="1">
    <citation type="submission" date="2006-04" db="EMBL/GenBank/DDBJ databases">
        <authorList>
            <person name="Nierman W.C."/>
        </authorList>
    </citation>
    <scope>NUCLEOTIDE SEQUENCE [LARGE SCALE GENOMIC DNA]</scope>
    <source>
        <strain evidence="2 3">DW4/3-1</strain>
    </source>
</reference>
<feature type="compositionally biased region" description="Low complexity" evidence="1">
    <location>
        <begin position="449"/>
        <end position="472"/>
    </location>
</feature>
<comment type="caution">
    <text evidence="2">The sequence shown here is derived from an EMBL/GenBank/DDBJ whole genome shotgun (WGS) entry which is preliminary data.</text>
</comment>
<feature type="compositionally biased region" description="Low complexity" evidence="1">
    <location>
        <begin position="514"/>
        <end position="523"/>
    </location>
</feature>
<accession>Q08WU6</accession>
<dbReference type="EMBL" id="AAMD01000097">
    <property type="protein sequence ID" value="EAU64981.1"/>
    <property type="molecule type" value="Genomic_DNA"/>
</dbReference>
<feature type="region of interest" description="Disordered" evidence="1">
    <location>
        <begin position="415"/>
        <end position="548"/>
    </location>
</feature>
<name>Q08WU6_STIAD</name>